<protein>
    <submittedName>
        <fullName evidence="2">Uncharacterized protein</fullName>
    </submittedName>
</protein>
<accession>A0ABQ3JXW7</accession>
<reference evidence="3" key="1">
    <citation type="journal article" date="2019" name="Int. J. Syst. Evol. Microbiol.">
        <title>The Global Catalogue of Microorganisms (GCM) 10K type strain sequencing project: providing services to taxonomists for standard genome sequencing and annotation.</title>
        <authorList>
            <consortium name="The Broad Institute Genomics Platform"/>
            <consortium name="The Broad Institute Genome Sequencing Center for Infectious Disease"/>
            <person name="Wu L."/>
            <person name="Ma J."/>
        </authorList>
    </citation>
    <scope>NUCLEOTIDE SEQUENCE [LARGE SCALE GENOMIC DNA]</scope>
    <source>
        <strain evidence="3">CGMCC 1.18437</strain>
    </source>
</reference>
<evidence type="ECO:0000256" key="1">
    <source>
        <dbReference type="SAM" id="MobiDB-lite"/>
    </source>
</evidence>
<dbReference type="Proteomes" id="UP000619376">
    <property type="component" value="Unassembled WGS sequence"/>
</dbReference>
<feature type="region of interest" description="Disordered" evidence="1">
    <location>
        <begin position="54"/>
        <end position="81"/>
    </location>
</feature>
<sequence>MLRDDEWVNWSDREIAERTGVGNKFVGDVRRAICVSNTDTPRTVQRGGTVYTQQTSNIGKRPPLPIMPEPIWPDHDPETGEITASDLTPYLPESVPSELWRDKVLPQNAGIEYALQDGVFSFAKSVPTALGSWPTLLA</sequence>
<feature type="compositionally biased region" description="Pro residues" evidence="1">
    <location>
        <begin position="62"/>
        <end position="71"/>
    </location>
</feature>
<gene>
    <name evidence="2" type="ORF">GCM10017781_46160</name>
</gene>
<organism evidence="2 3">
    <name type="scientific">Deinococcus metalli</name>
    <dbReference type="NCBI Taxonomy" id="1141878"/>
    <lineage>
        <taxon>Bacteria</taxon>
        <taxon>Thermotogati</taxon>
        <taxon>Deinococcota</taxon>
        <taxon>Deinococci</taxon>
        <taxon>Deinococcales</taxon>
        <taxon>Deinococcaceae</taxon>
        <taxon>Deinococcus</taxon>
    </lineage>
</organism>
<evidence type="ECO:0000313" key="2">
    <source>
        <dbReference type="EMBL" id="GHF65191.1"/>
    </source>
</evidence>
<evidence type="ECO:0000313" key="3">
    <source>
        <dbReference type="Proteomes" id="UP000619376"/>
    </source>
</evidence>
<name>A0ABQ3JXW7_9DEIO</name>
<dbReference type="EMBL" id="BNAJ01000023">
    <property type="protein sequence ID" value="GHF65191.1"/>
    <property type="molecule type" value="Genomic_DNA"/>
</dbReference>
<proteinExistence type="predicted"/>
<comment type="caution">
    <text evidence="2">The sequence shown here is derived from an EMBL/GenBank/DDBJ whole genome shotgun (WGS) entry which is preliminary data.</text>
</comment>
<keyword evidence="3" id="KW-1185">Reference proteome</keyword>